<organism evidence="1 2">
    <name type="scientific">Vaccinium darrowii</name>
    <dbReference type="NCBI Taxonomy" id="229202"/>
    <lineage>
        <taxon>Eukaryota</taxon>
        <taxon>Viridiplantae</taxon>
        <taxon>Streptophyta</taxon>
        <taxon>Embryophyta</taxon>
        <taxon>Tracheophyta</taxon>
        <taxon>Spermatophyta</taxon>
        <taxon>Magnoliopsida</taxon>
        <taxon>eudicotyledons</taxon>
        <taxon>Gunneridae</taxon>
        <taxon>Pentapetalae</taxon>
        <taxon>asterids</taxon>
        <taxon>Ericales</taxon>
        <taxon>Ericaceae</taxon>
        <taxon>Vaccinioideae</taxon>
        <taxon>Vaccinieae</taxon>
        <taxon>Vaccinium</taxon>
    </lineage>
</organism>
<dbReference type="Proteomes" id="UP000828048">
    <property type="component" value="Chromosome 12"/>
</dbReference>
<dbReference type="EMBL" id="CM037162">
    <property type="protein sequence ID" value="KAH7864347.1"/>
    <property type="molecule type" value="Genomic_DNA"/>
</dbReference>
<comment type="caution">
    <text evidence="1">The sequence shown here is derived from an EMBL/GenBank/DDBJ whole genome shotgun (WGS) entry which is preliminary data.</text>
</comment>
<sequence length="514" mass="56982">MPGQKVRTCIDCFMDIFGGCYFNFRKHKLRDDAYELMWSSRNLGQAAVSPSREIEPDSDTCQSTKGLVDIDFWQPVIADREVISKTSLAYTKESVSSSALGAADGYDATKAIEEMSNKIDETCMREDAQDFLRLTFNYDRSESNIPMFLYEAGFGSDKSSLRSGIIGVTQPHHIAVLATAKRVAFELGLQGVDDFVSGRRIFRNPPPVIEVPSRQFLVTVHFSKRTEIVDYVGQAYKKVLSIQNRLPLGGILVFVTGQRKVEYLCQRLRNTFEEMVENISKRNAEKEVSTIAAGNATEENDTKEINEAFEMPRTSYHDQTDRFGSYEEDLGDLDDNEYDFSDDMETDSYLEGADDADLLNHETETNDDPSEVFEDEGRLASLKAAFEVLDGKTTLNPDSGEKLVVPSTAEGCSNQSIPNVGERRGGAGLCAGAMCVLRLYSMLPGSAQLCVLEGIREGECLVVVATNVTETSLTIPGIKYVVDTGRDKVKNYSSNGVETYEVQWISKASAAQRA</sequence>
<accession>A0ACB7ZFX0</accession>
<proteinExistence type="predicted"/>
<reference evidence="1 2" key="1">
    <citation type="journal article" date="2021" name="Hortic Res">
        <title>High-quality reference genome and annotation aids understanding of berry development for evergreen blueberry (Vaccinium darrowii).</title>
        <authorList>
            <person name="Yu J."/>
            <person name="Hulse-Kemp A.M."/>
            <person name="Babiker E."/>
            <person name="Staton M."/>
        </authorList>
    </citation>
    <scope>NUCLEOTIDE SEQUENCE [LARGE SCALE GENOMIC DNA]</scope>
    <source>
        <strain evidence="2">cv. NJ 8807/NJ 8810</strain>
        <tissue evidence="1">Young leaf</tissue>
    </source>
</reference>
<keyword evidence="2" id="KW-1185">Reference proteome</keyword>
<name>A0ACB7ZFX0_9ERIC</name>
<gene>
    <name evidence="1" type="ORF">Vadar_028586</name>
</gene>
<evidence type="ECO:0000313" key="2">
    <source>
        <dbReference type="Proteomes" id="UP000828048"/>
    </source>
</evidence>
<protein>
    <submittedName>
        <fullName evidence="1">Uncharacterized protein</fullName>
    </submittedName>
</protein>
<evidence type="ECO:0000313" key="1">
    <source>
        <dbReference type="EMBL" id="KAH7864347.1"/>
    </source>
</evidence>